<protein>
    <submittedName>
        <fullName evidence="6">TetR/AcrR family transcriptional regulator</fullName>
    </submittedName>
</protein>
<dbReference type="EMBL" id="REFW01000001">
    <property type="protein sequence ID" value="RMB61464.1"/>
    <property type="molecule type" value="Genomic_DNA"/>
</dbReference>
<dbReference type="PROSITE" id="PS50977">
    <property type="entry name" value="HTH_TETR_2"/>
    <property type="match status" value="1"/>
</dbReference>
<dbReference type="GO" id="GO:0003700">
    <property type="term" value="F:DNA-binding transcription factor activity"/>
    <property type="evidence" value="ECO:0007669"/>
    <property type="project" value="TreeGrafter"/>
</dbReference>
<dbReference type="InterPro" id="IPR009057">
    <property type="entry name" value="Homeodomain-like_sf"/>
</dbReference>
<evidence type="ECO:0000256" key="4">
    <source>
        <dbReference type="PROSITE-ProRule" id="PRU00335"/>
    </source>
</evidence>
<keyword evidence="3" id="KW-0804">Transcription</keyword>
<keyword evidence="7" id="KW-1185">Reference proteome</keyword>
<name>A0A3M0G936_9ACTN</name>
<dbReference type="PRINTS" id="PR00455">
    <property type="entry name" value="HTHTETR"/>
</dbReference>
<dbReference type="Proteomes" id="UP000275256">
    <property type="component" value="Unassembled WGS sequence"/>
</dbReference>
<dbReference type="InterPro" id="IPR050109">
    <property type="entry name" value="HTH-type_TetR-like_transc_reg"/>
</dbReference>
<gene>
    <name evidence="6" type="ORF">EAX62_02115</name>
</gene>
<dbReference type="InterPro" id="IPR001647">
    <property type="entry name" value="HTH_TetR"/>
</dbReference>
<dbReference type="Pfam" id="PF00440">
    <property type="entry name" value="TetR_N"/>
    <property type="match status" value="1"/>
</dbReference>
<evidence type="ECO:0000259" key="5">
    <source>
        <dbReference type="PROSITE" id="PS50977"/>
    </source>
</evidence>
<dbReference type="Gene3D" id="1.10.357.10">
    <property type="entry name" value="Tetracycline Repressor, domain 2"/>
    <property type="match status" value="1"/>
</dbReference>
<evidence type="ECO:0000313" key="7">
    <source>
        <dbReference type="Proteomes" id="UP000275256"/>
    </source>
</evidence>
<keyword evidence="1" id="KW-0805">Transcription regulation</keyword>
<dbReference type="SUPFAM" id="SSF46689">
    <property type="entry name" value="Homeodomain-like"/>
    <property type="match status" value="1"/>
</dbReference>
<keyword evidence="2 4" id="KW-0238">DNA-binding</keyword>
<feature type="DNA-binding region" description="H-T-H motif" evidence="4">
    <location>
        <begin position="48"/>
        <end position="67"/>
    </location>
</feature>
<feature type="domain" description="HTH tetR-type" evidence="5">
    <location>
        <begin position="25"/>
        <end position="85"/>
    </location>
</feature>
<proteinExistence type="predicted"/>
<organism evidence="6 7">
    <name type="scientific">Tessaracoccus antarcticus</name>
    <dbReference type="NCBI Taxonomy" id="2479848"/>
    <lineage>
        <taxon>Bacteria</taxon>
        <taxon>Bacillati</taxon>
        <taxon>Actinomycetota</taxon>
        <taxon>Actinomycetes</taxon>
        <taxon>Propionibacteriales</taxon>
        <taxon>Propionibacteriaceae</taxon>
        <taxon>Tessaracoccus</taxon>
    </lineage>
</organism>
<accession>A0A3M0G936</accession>
<dbReference type="PANTHER" id="PTHR30055:SF234">
    <property type="entry name" value="HTH-TYPE TRANSCRIPTIONAL REGULATOR BETI"/>
    <property type="match status" value="1"/>
</dbReference>
<comment type="caution">
    <text evidence="6">The sequence shown here is derived from an EMBL/GenBank/DDBJ whole genome shotgun (WGS) entry which is preliminary data.</text>
</comment>
<dbReference type="RefSeq" id="WP_121900011.1">
    <property type="nucleotide sequence ID" value="NZ_REFW01000001.1"/>
</dbReference>
<sequence>MATSDNMTRETRRAYRSPVREQLAADTRHRIAAAAKDLFAERGFSGTTVADIAARAEVAAPTVYATFGSKGAIVGALLAQMEHDANNVEWVERIAQETDPRAKLEAFATWTTTLFSTSKMLIQAANVASADPAMNALREEGNRHRREALGRLIGSLVQANALSSGLSEDHAVDRAWMLTGVELYVSAIDGCGWTDEQYQQWLAALLQQQLL</sequence>
<evidence type="ECO:0000256" key="2">
    <source>
        <dbReference type="ARBA" id="ARBA00023125"/>
    </source>
</evidence>
<dbReference type="GO" id="GO:0000976">
    <property type="term" value="F:transcription cis-regulatory region binding"/>
    <property type="evidence" value="ECO:0007669"/>
    <property type="project" value="TreeGrafter"/>
</dbReference>
<reference evidence="6 7" key="1">
    <citation type="submission" date="2018-10" db="EMBL/GenBank/DDBJ databases">
        <title>Tessaracoccus antarcticuss sp. nov., isolated from sediment.</title>
        <authorList>
            <person name="Zhou L.Y."/>
            <person name="Du Z.J."/>
        </authorList>
    </citation>
    <scope>NUCLEOTIDE SEQUENCE [LARGE SCALE GENOMIC DNA]</scope>
    <source>
        <strain evidence="6 7">JDX10</strain>
    </source>
</reference>
<evidence type="ECO:0000256" key="1">
    <source>
        <dbReference type="ARBA" id="ARBA00023015"/>
    </source>
</evidence>
<evidence type="ECO:0000256" key="3">
    <source>
        <dbReference type="ARBA" id="ARBA00023163"/>
    </source>
</evidence>
<evidence type="ECO:0000313" key="6">
    <source>
        <dbReference type="EMBL" id="RMB61464.1"/>
    </source>
</evidence>
<dbReference type="PANTHER" id="PTHR30055">
    <property type="entry name" value="HTH-TYPE TRANSCRIPTIONAL REGULATOR RUTR"/>
    <property type="match status" value="1"/>
</dbReference>
<dbReference type="AlphaFoldDB" id="A0A3M0G936"/>
<dbReference type="OrthoDB" id="3403733at2"/>